<reference evidence="2 3" key="1">
    <citation type="submission" date="2018-01" db="EMBL/GenBank/DDBJ databases">
        <title>Draft genome sequences of Chryseobacterium lactis NCTC11390, Chryseobacterium oncorhynchi 701B-08, and Chryseobacterium viscerum 687B-08.</title>
        <authorList>
            <person name="Jeong J.-J."/>
            <person name="Lee Y.J."/>
            <person name="Park B."/>
            <person name="Choi I.-G."/>
            <person name="Kim K.D."/>
        </authorList>
    </citation>
    <scope>NUCLEOTIDE SEQUENCE [LARGE SCALE GENOMIC DNA]</scope>
    <source>
        <strain evidence="2 3">NCTC11390</strain>
    </source>
</reference>
<dbReference type="AlphaFoldDB" id="A0A3G6RC18"/>
<sequence length="106" mass="12377">MNTANLTLLDPISQIKKQNMLINIESGNDRFLDIDVTLFEDDEISVDVNLEIEIDQNPEWGNSVKHFKVHFLSAYDSIECEDLPLILREKREIENHLQNHLNFNIV</sequence>
<evidence type="ECO:0000313" key="1">
    <source>
        <dbReference type="EMBL" id="AZA82211.1"/>
    </source>
</evidence>
<dbReference type="OrthoDB" id="1271925at2"/>
<dbReference type="Proteomes" id="UP000279972">
    <property type="component" value="Chromosome"/>
</dbReference>
<dbReference type="EMBL" id="CP033924">
    <property type="protein sequence ID" value="AZA82211.1"/>
    <property type="molecule type" value="Genomic_DNA"/>
</dbReference>
<dbReference type="EMBL" id="PPEH01000003">
    <property type="protein sequence ID" value="PNW14113.1"/>
    <property type="molecule type" value="Genomic_DNA"/>
</dbReference>
<dbReference type="KEGG" id="clac:EG342_09975"/>
<reference evidence="1 4" key="2">
    <citation type="submission" date="2018-11" db="EMBL/GenBank/DDBJ databases">
        <title>Proposal to divide the Flavobacteriaceae and reorganize its genera based on Amino Acid Identity values calculated from whole genome sequences.</title>
        <authorList>
            <person name="Nicholson A.C."/>
            <person name="Gulvik C.A."/>
            <person name="Whitney A.M."/>
            <person name="Humrighouse B.W."/>
            <person name="Bell M."/>
            <person name="Holmes B."/>
            <person name="Steigerwalt A.G."/>
            <person name="Villarma A."/>
            <person name="Sheth M."/>
            <person name="Batra D."/>
            <person name="Pryor J."/>
            <person name="Bernardet J.-F."/>
            <person name="Hugo C."/>
            <person name="Kampfer P."/>
            <person name="Newman J."/>
            <person name="McQuiston J.R."/>
        </authorList>
    </citation>
    <scope>NUCLEOTIDE SEQUENCE [LARGE SCALE GENOMIC DNA]</scope>
    <source>
        <strain evidence="1 4">KC_1864</strain>
    </source>
</reference>
<accession>A0A3G6RC18</accession>
<evidence type="ECO:0000313" key="4">
    <source>
        <dbReference type="Proteomes" id="UP000279972"/>
    </source>
</evidence>
<proteinExistence type="predicted"/>
<evidence type="ECO:0000313" key="3">
    <source>
        <dbReference type="Proteomes" id="UP000236262"/>
    </source>
</evidence>
<dbReference type="RefSeq" id="WP_103291392.1">
    <property type="nucleotide sequence ID" value="NZ_CP033924.1"/>
</dbReference>
<name>A0A3G6RC18_CHRLC</name>
<dbReference type="Proteomes" id="UP000236262">
    <property type="component" value="Unassembled WGS sequence"/>
</dbReference>
<protein>
    <submittedName>
        <fullName evidence="2">Uncharacterized protein</fullName>
    </submittedName>
</protein>
<evidence type="ECO:0000313" key="2">
    <source>
        <dbReference type="EMBL" id="PNW14113.1"/>
    </source>
</evidence>
<organism evidence="2 3">
    <name type="scientific">Chryseobacterium lactis</name>
    <dbReference type="NCBI Taxonomy" id="1241981"/>
    <lineage>
        <taxon>Bacteria</taxon>
        <taxon>Pseudomonadati</taxon>
        <taxon>Bacteroidota</taxon>
        <taxon>Flavobacteriia</taxon>
        <taxon>Flavobacteriales</taxon>
        <taxon>Weeksellaceae</taxon>
        <taxon>Chryseobacterium group</taxon>
        <taxon>Chryseobacterium</taxon>
    </lineage>
</organism>
<keyword evidence="4" id="KW-1185">Reference proteome</keyword>
<gene>
    <name evidence="2" type="ORF">C1637_09725</name>
    <name evidence="1" type="ORF">EG342_09975</name>
</gene>